<evidence type="ECO:0000256" key="1">
    <source>
        <dbReference type="ARBA" id="ARBA00022450"/>
    </source>
</evidence>
<dbReference type="InterPro" id="IPR001227">
    <property type="entry name" value="Ac_transferase_dom_sf"/>
</dbReference>
<dbReference type="PANTHER" id="PTHR43775:SF20">
    <property type="entry name" value="HYBRID PKS-NRPS SYNTHETASE APDA"/>
    <property type="match status" value="1"/>
</dbReference>
<dbReference type="Pfam" id="PF08242">
    <property type="entry name" value="Methyltransf_12"/>
    <property type="match status" value="1"/>
</dbReference>
<dbReference type="InterPro" id="IPR013968">
    <property type="entry name" value="PKS_KR"/>
</dbReference>
<dbReference type="HOGENOM" id="CLU_000022_31_0_1"/>
<dbReference type="SUPFAM" id="SSF53335">
    <property type="entry name" value="S-adenosyl-L-methionine-dependent methyltransferases"/>
    <property type="match status" value="1"/>
</dbReference>
<feature type="domain" description="Ketosynthase family 3 (KS3)" evidence="10">
    <location>
        <begin position="1"/>
        <end position="411"/>
    </location>
</feature>
<dbReference type="GO" id="GO:0032259">
    <property type="term" value="P:methylation"/>
    <property type="evidence" value="ECO:0007669"/>
    <property type="project" value="UniProtKB-KW"/>
</dbReference>
<feature type="compositionally biased region" description="Polar residues" evidence="8">
    <location>
        <begin position="2335"/>
        <end position="2355"/>
    </location>
</feature>
<dbReference type="InterPro" id="IPR049551">
    <property type="entry name" value="PKS_DH_C"/>
</dbReference>
<dbReference type="InterPro" id="IPR016035">
    <property type="entry name" value="Acyl_Trfase/lysoPLipase"/>
</dbReference>
<dbReference type="GO" id="GO:0016787">
    <property type="term" value="F:hydrolase activity"/>
    <property type="evidence" value="ECO:0007669"/>
    <property type="project" value="UniProtKB-KW"/>
</dbReference>
<keyword evidence="5" id="KW-0677">Repeat</keyword>
<dbReference type="SMART" id="SM00822">
    <property type="entry name" value="PKS_KR"/>
    <property type="match status" value="1"/>
</dbReference>
<dbReference type="CDD" id="cd00833">
    <property type="entry name" value="PKS"/>
    <property type="match status" value="1"/>
</dbReference>
<gene>
    <name evidence="12" type="ORF">AFUA_1G17740</name>
</gene>
<dbReference type="GO" id="GO:0031177">
    <property type="term" value="F:phosphopantetheine binding"/>
    <property type="evidence" value="ECO:0007669"/>
    <property type="project" value="InterPro"/>
</dbReference>
<keyword evidence="3" id="KW-0489">Methyltransferase</keyword>
<keyword evidence="2" id="KW-0597">Phosphoprotein</keyword>
<dbReference type="Gene3D" id="3.40.50.720">
    <property type="entry name" value="NAD(P)-binding Rossmann-like Domain"/>
    <property type="match status" value="1"/>
</dbReference>
<dbReference type="GeneID" id="3510173"/>
<dbReference type="STRING" id="330879.Q4WR29"/>
<dbReference type="InterPro" id="IPR014030">
    <property type="entry name" value="Ketoacyl_synth_N"/>
</dbReference>
<dbReference type="InterPro" id="IPR020841">
    <property type="entry name" value="PKS_Beta-ketoAc_synthase_dom"/>
</dbReference>
<feature type="region of interest" description="N-terminal hotdog fold" evidence="7">
    <location>
        <begin position="824"/>
        <end position="973"/>
    </location>
</feature>
<keyword evidence="12" id="KW-0378">Hydrolase</keyword>
<comment type="caution">
    <text evidence="12">The sequence shown here is derived from an EMBL/GenBank/DDBJ whole genome shotgun (WGS) entry which is preliminary data.</text>
</comment>
<dbReference type="SUPFAM" id="SSF47336">
    <property type="entry name" value="ACP-like"/>
    <property type="match status" value="1"/>
</dbReference>
<dbReference type="Pfam" id="PF22336">
    <property type="entry name" value="RhiE-like_linker"/>
    <property type="match status" value="1"/>
</dbReference>
<dbReference type="Pfam" id="PF00698">
    <property type="entry name" value="Acyl_transf_1"/>
    <property type="match status" value="1"/>
</dbReference>
<dbReference type="SUPFAM" id="SSF53901">
    <property type="entry name" value="Thiolase-like"/>
    <property type="match status" value="1"/>
</dbReference>
<dbReference type="Gene3D" id="3.40.47.10">
    <property type="match status" value="1"/>
</dbReference>
<evidence type="ECO:0000256" key="7">
    <source>
        <dbReference type="PROSITE-ProRule" id="PRU01363"/>
    </source>
</evidence>
<reference evidence="12 13" key="1">
    <citation type="journal article" date="2005" name="Nature">
        <title>Genomic sequence of the pathogenic and allergenic filamentous fungus Aspergillus fumigatus.</title>
        <authorList>
            <person name="Nierman W.C."/>
            <person name="Pain A."/>
            <person name="Anderson M.J."/>
            <person name="Wortman J.R."/>
            <person name="Kim H.S."/>
            <person name="Arroyo J."/>
            <person name="Berriman M."/>
            <person name="Abe K."/>
            <person name="Archer D.B."/>
            <person name="Bermejo C."/>
            <person name="Bennett J."/>
            <person name="Bowyer P."/>
            <person name="Chen D."/>
            <person name="Collins M."/>
            <person name="Coulsen R."/>
            <person name="Davies R."/>
            <person name="Dyer P.S."/>
            <person name="Farman M."/>
            <person name="Fedorova N."/>
            <person name="Fedorova N."/>
            <person name="Feldblyum T.V."/>
            <person name="Fischer R."/>
            <person name="Fosker N."/>
            <person name="Fraser A."/>
            <person name="Garcia J.L."/>
            <person name="Garcia M.J."/>
            <person name="Goble A."/>
            <person name="Goldman G.H."/>
            <person name="Gomi K."/>
            <person name="Griffith-Jones S."/>
            <person name="Gwilliam R."/>
            <person name="Haas B."/>
            <person name="Haas H."/>
            <person name="Harris D."/>
            <person name="Horiuchi H."/>
            <person name="Huang J."/>
            <person name="Humphray S."/>
            <person name="Jimenez J."/>
            <person name="Keller N."/>
            <person name="Khouri H."/>
            <person name="Kitamoto K."/>
            <person name="Kobayashi T."/>
            <person name="Konzack S."/>
            <person name="Kulkarni R."/>
            <person name="Kumagai T."/>
            <person name="Lafon A."/>
            <person name="Latge J.P."/>
            <person name="Li W."/>
            <person name="Lord A."/>
            <person name="Lu C."/>
            <person name="Majoros W.H."/>
            <person name="May G.S."/>
            <person name="Miller B.L."/>
            <person name="Mohamoud Y."/>
            <person name="Molina M."/>
            <person name="Monod M."/>
            <person name="Mouyna I."/>
            <person name="Mulligan S."/>
            <person name="Murphy L."/>
            <person name="O'Neil S."/>
            <person name="Paulsen I."/>
            <person name="Penalva M.A."/>
            <person name="Pertea M."/>
            <person name="Price C."/>
            <person name="Pritchard B.L."/>
            <person name="Quail M.A."/>
            <person name="Rabbinowitsch E."/>
            <person name="Rawlins N."/>
            <person name="Rajandream M.A."/>
            <person name="Reichard U."/>
            <person name="Renauld H."/>
            <person name="Robson G.D."/>
            <person name="Rodriguez de Cordoba S."/>
            <person name="Rodriguez-Pena J.M."/>
            <person name="Ronning C.M."/>
            <person name="Rutter S."/>
            <person name="Salzberg S.L."/>
            <person name="Sanchez M."/>
            <person name="Sanchez-Ferrero J.C."/>
            <person name="Saunders D."/>
            <person name="Seeger K."/>
            <person name="Squares R."/>
            <person name="Squares S."/>
            <person name="Takeuchi M."/>
            <person name="Tekaia F."/>
            <person name="Turner G."/>
            <person name="Vazquez de Aldana C.R."/>
            <person name="Weidman J."/>
            <person name="White O."/>
            <person name="Woodward J."/>
            <person name="Yu J.H."/>
            <person name="Fraser C."/>
            <person name="Galagan J.E."/>
            <person name="Asai K."/>
            <person name="Machida M."/>
            <person name="Hall N."/>
            <person name="Barrell B."/>
            <person name="Denning D.W."/>
        </authorList>
    </citation>
    <scope>NUCLEOTIDE SEQUENCE [LARGE SCALE GENOMIC DNA]</scope>
    <source>
        <strain evidence="12 13">Af293</strain>
    </source>
</reference>
<dbReference type="VEuPathDB" id="FungiDB:Afu1g17740"/>
<dbReference type="EMBL" id="AAHF01000004">
    <property type="protein sequence ID" value="EAL91103.2"/>
    <property type="molecule type" value="Genomic_DNA"/>
</dbReference>
<dbReference type="SUPFAM" id="SSF51735">
    <property type="entry name" value="NAD(P)-binding Rossmann-fold domains"/>
    <property type="match status" value="1"/>
</dbReference>
<dbReference type="Gene3D" id="3.40.366.10">
    <property type="entry name" value="Malonyl-Coenzyme A Acyl Carrier Protein, domain 2"/>
    <property type="match status" value="1"/>
</dbReference>
<dbReference type="GO" id="GO:0006633">
    <property type="term" value="P:fatty acid biosynthetic process"/>
    <property type="evidence" value="ECO:0000318"/>
    <property type="project" value="GO_Central"/>
</dbReference>
<evidence type="ECO:0000259" key="10">
    <source>
        <dbReference type="PROSITE" id="PS52004"/>
    </source>
</evidence>
<keyword evidence="13" id="KW-1185">Reference proteome</keyword>
<dbReference type="SMART" id="SM00827">
    <property type="entry name" value="PKS_AT"/>
    <property type="match status" value="1"/>
</dbReference>
<dbReference type="InterPro" id="IPR013217">
    <property type="entry name" value="Methyltransf_12"/>
</dbReference>
<sequence>MNQSPLYAWAAVSQVKPAPPPNSGTSSTTRAMSPVTSPFNLDRFYHPTGSHHGTTNIRQAYLLSEDVRAFDAKFFSVPPGDAEAIDPQQRLLLEVTYEALESSGHTLADLSNSNTGAFVGLMSQDYFALNGQDVDSVPTYAASGTAASNASSRLSYFFNWHGPSMAIDTACSSNLVAVNEAVQALRNGTSRVAVACGTNLCLSAFTFITLSKLSMLSPTSRCHMWDADADGYARGEGVACVVLKTLSDAISDRDPIEAVTREVGVNHDGRTKGLTMPSAKAQAALIRNTYARAGLDPTKEADRCQYFEAHGTGTKAGAFFPQSDSEGELFVGSIKAVIGHTEGTAGLAGLMKACLALRNATFPPNLLFNKLNPDLELFTSHLRVPTANQPWPEFVNSFGLGGTNAHCILETYNPPTASDPVIEIDMAASGTCCIPSVFSAASDRSLATLLQSTLKFMDENTDVNMSGLAYNLSTKRSALQRRLAVSATSIDELRDKIKSTIEAASENDATLHSTSALPEPASLLGIFTGQGAQWQGMGSQLISSIPTTPVGKASLSQPLCTAVQVILVDMLRAAGVKFQAVVGHSSGEIAAAYAAGFISAWDAIRIADYRGFYAEMAAAPGGEKGAMLAAGTSFEDASDLCQLDDFAGRICVAAHNSPSSVTLSGDIDAIALARRVLEEEEKFARRLKVDTAYHSTHMHKCSVPYLTALRNCNIQVQQPGPDAPQWFSSVRNGQVISSMESLDSQYWVDNMVQPELFCPAVQTCLKYVDKAINCVVEVGPHPALQGPAKDSILAAVDREIPYTGTLNRGKSSTVAFSDALRFLWCLFGSAAVTLGAFQQTNYPDTPTTMTRGLPTYPWTHDRGYFAESRLIKTFHNHPLPFHDLLGIQTADGAREEWGPVKSIDLFDLEIHKAIASHDSTGTELLTSMTKVSALDTEWEEITADFSAYSTISKDAANLGLNCCGRVRVLLGEGEDSPSHFSPRLPPLGKLTAVDVDSFYKILRDDFGFGYEGPFRALTNMSRKTGFATGTVRCERFDDSETSLLFHPGMLDSALQGLNAAHSAPGDDRLWTIIDCNITDPRDTHITGDVEVFSEGFREKIIEVEGLTFSPFASATVENDRCVFQESFLCHAKPNADVIFGDRQATPEESRKALFAERAAPEQREALPWYRQALLKNAELLLHLVNDGKHPFAPQNWVSDTREDIFKMMDSYPTTDADFNLTKAVGEHLLLPSVLNGDTSILQYMTKDNYLERYYVDAIGFQLLNFLIAGVMEPLCLKSPRMNFLEVGAGTGGATKAILEKIGYSYASYTYTDISSAFFDHDAGHFQSHASKMIFKALDITKDPAGQGFIPQSYDVIVASNVLHATESLRSALEHTRRLLRPGGYLVMVEIIRNDVMRHGLVMGGLPGWWVGENDGRYGGPSITLDQWHKMLRETGFSGIETNSPMRDPVGVPGSIIVSRAETDLVTQLTRPLSSKFSTATDKTPLLIIGGISPFVSPFRDQICLTLRRHFGDIIKVEQFADLPPLPECYHVLSLTECDANLFEDMEESVFLNLKTVLGSALSVLWLLRDRRSSNPHAGTTLGLFRTLFYEVPGTLLQTLDIDVVNMDDCSVIAESMCQLRFQSDMARRGETDEIRWEFEPELVLKDGELYVPRVRPHDGQNNRYNSSKRLITHNVDVHTTPLALDLVDGSYMVREQHTIEKDSPEVATVNVSCSFLSSIKTPVGYVFVSLGENVKTGEKTLCFTNHNGSIVKVHKSWTISLGEVEPDPVAASLLSWHLNGLGRKALFMTLSPEMCGRNWVYLHPNSTMRAIAANLPADVTLYVDASGAGESPSQSLGSKIATSLSSVCNKVKMSSLTASEASFLPHDAPKTITDLFRHVASFASSLVSTQATPEGAPLDILPLKRDQYVPVSVEPVTQRGDLFRPDRTYWLAGLTGDTGRSLADFMIAHNARNIVLSSRTPTVYEDWVEWHKSRGVSVRYFGGDITSFQSVKQIHDAIKESMPPIGGVANGAMVLRDSSFMKVSFDDFQAVLGPKVKGTINIDRLFSDPNQLLDWFIGFSSVAGTVGNPGQSGYTAGSCFIKALVDRRRKQGLAGSVIDITRLVGLGFIEREGDGRLTKEHQERLTTRSGTIAMSENDLHQLFAEAILAGRPDLDLNPEIITGLAPITVEQSKDTYWKTNPRLSLLIREAGQGDLKGRDGGNAAPLRQLLGDTKTMQNVANVLSGALKGKLQALKFLSDSDSLYDTTPLVDMGVDSLVAVEVRSWFLKELTVDVPLMKILGGASITDLVEVVVQKVPRELLSRLDPEGRRQDSNGDVPATVGDNDSVETVGSKMNGINSAHENGSSGVNGISGTYTPDMDSTTDLNGTNGAAVIKEMLGHKAIKGVVPILLNAQEVA</sequence>
<dbReference type="PROSITE" id="PS50075">
    <property type="entry name" value="CARRIER"/>
    <property type="match status" value="1"/>
</dbReference>
<dbReference type="InParanoid" id="Q4WR29"/>
<dbReference type="InterPro" id="IPR054514">
    <property type="entry name" value="RhiE-like_linker"/>
</dbReference>
<dbReference type="InterPro" id="IPR049900">
    <property type="entry name" value="PKS_mFAS_DH"/>
</dbReference>
<dbReference type="SMART" id="SM00823">
    <property type="entry name" value="PKS_PP"/>
    <property type="match status" value="1"/>
</dbReference>
<dbReference type="SUPFAM" id="SSF52151">
    <property type="entry name" value="FabD/lysophospholipase-like"/>
    <property type="match status" value="1"/>
</dbReference>
<dbReference type="InterPro" id="IPR014031">
    <property type="entry name" value="Ketoacyl_synth_C"/>
</dbReference>
<dbReference type="GO" id="GO:0019748">
    <property type="term" value="P:secondary metabolic process"/>
    <property type="evidence" value="ECO:0000303"/>
    <property type="project" value="AspGD"/>
</dbReference>
<dbReference type="SUPFAM" id="SSF55048">
    <property type="entry name" value="Probable ACP-binding domain of malonyl-CoA ACP transacylase"/>
    <property type="match status" value="1"/>
</dbReference>
<dbReference type="Pfam" id="PF14765">
    <property type="entry name" value="PS-DH"/>
    <property type="match status" value="1"/>
</dbReference>
<dbReference type="PROSITE" id="PS00012">
    <property type="entry name" value="PHOSPHOPANTETHEINE"/>
    <property type="match status" value="1"/>
</dbReference>
<dbReference type="CDD" id="cd02440">
    <property type="entry name" value="AdoMet_MTases"/>
    <property type="match status" value="1"/>
</dbReference>
<proteinExistence type="predicted"/>
<dbReference type="Proteomes" id="UP000002530">
    <property type="component" value="Unassembled WGS sequence"/>
</dbReference>
<dbReference type="InterPro" id="IPR029063">
    <property type="entry name" value="SAM-dependent_MTases_sf"/>
</dbReference>
<dbReference type="InterPro" id="IPR009081">
    <property type="entry name" value="PP-bd_ACP"/>
</dbReference>
<dbReference type="Pfam" id="PF00550">
    <property type="entry name" value="PP-binding"/>
    <property type="match status" value="1"/>
</dbReference>
<dbReference type="InterPro" id="IPR020806">
    <property type="entry name" value="PKS_PP-bd"/>
</dbReference>
<evidence type="ECO:0000256" key="6">
    <source>
        <dbReference type="ARBA" id="ARBA00023268"/>
    </source>
</evidence>
<comment type="caution">
    <text evidence="7">Lacks conserved residue(s) required for the propagation of feature annotation.</text>
</comment>
<evidence type="ECO:0000256" key="3">
    <source>
        <dbReference type="ARBA" id="ARBA00022603"/>
    </source>
</evidence>
<dbReference type="Pfam" id="PF00109">
    <property type="entry name" value="ketoacyl-synt"/>
    <property type="match status" value="1"/>
</dbReference>
<dbReference type="RefSeq" id="XP_753141.2">
    <property type="nucleotide sequence ID" value="XM_748048.2"/>
</dbReference>
<name>Q4WR29_ASPFU</name>
<dbReference type="OMA" id="HCILETY"/>
<dbReference type="Pfam" id="PF02801">
    <property type="entry name" value="Ketoacyl-synt_C"/>
    <property type="match status" value="1"/>
</dbReference>
<dbReference type="OrthoDB" id="329835at2759"/>
<protein>
    <submittedName>
        <fullName evidence="12">Polyketide synthase, putative</fullName>
        <ecNumber evidence="12">3.6.3.-</ecNumber>
    </submittedName>
</protein>
<dbReference type="Gene3D" id="3.40.50.150">
    <property type="entry name" value="Vaccinia Virus protein VP39"/>
    <property type="match status" value="1"/>
</dbReference>
<dbReference type="GO" id="GO:0004312">
    <property type="term" value="F:fatty acid synthase activity"/>
    <property type="evidence" value="ECO:0000318"/>
    <property type="project" value="GO_Central"/>
</dbReference>
<accession>Q4WR29</accession>
<dbReference type="PROSITE" id="PS52019">
    <property type="entry name" value="PKS_MFAS_DH"/>
    <property type="match status" value="1"/>
</dbReference>
<dbReference type="Pfam" id="PF08659">
    <property type="entry name" value="KR"/>
    <property type="match status" value="1"/>
</dbReference>
<feature type="domain" description="PKS/mFAS DH" evidence="11">
    <location>
        <begin position="824"/>
        <end position="1148"/>
    </location>
</feature>
<feature type="region of interest" description="C-terminal hotdog fold" evidence="7">
    <location>
        <begin position="989"/>
        <end position="1148"/>
    </location>
</feature>
<dbReference type="InterPro" id="IPR050091">
    <property type="entry name" value="PKS_NRPS_Biosynth_Enz"/>
</dbReference>
<evidence type="ECO:0000256" key="4">
    <source>
        <dbReference type="ARBA" id="ARBA00022679"/>
    </source>
</evidence>
<evidence type="ECO:0000256" key="5">
    <source>
        <dbReference type="ARBA" id="ARBA00022737"/>
    </source>
</evidence>
<dbReference type="InterPro" id="IPR016036">
    <property type="entry name" value="Malonyl_transacylase_ACP-bd"/>
</dbReference>
<feature type="region of interest" description="Disordered" evidence="8">
    <location>
        <begin position="2303"/>
        <end position="2355"/>
    </location>
</feature>
<dbReference type="InterPro" id="IPR057326">
    <property type="entry name" value="KR_dom"/>
</dbReference>
<dbReference type="PROSITE" id="PS52004">
    <property type="entry name" value="KS3_2"/>
    <property type="match status" value="1"/>
</dbReference>
<dbReference type="InterPro" id="IPR014043">
    <property type="entry name" value="Acyl_transferase_dom"/>
</dbReference>
<evidence type="ECO:0000313" key="12">
    <source>
        <dbReference type="EMBL" id="EAL91103.2"/>
    </source>
</evidence>
<dbReference type="InterPro" id="IPR042104">
    <property type="entry name" value="PKS_dehydratase_sf"/>
</dbReference>
<dbReference type="PANTHER" id="PTHR43775">
    <property type="entry name" value="FATTY ACID SYNTHASE"/>
    <property type="match status" value="1"/>
</dbReference>
<keyword evidence="4" id="KW-0808">Transferase</keyword>
<evidence type="ECO:0000259" key="11">
    <source>
        <dbReference type="PROSITE" id="PS52019"/>
    </source>
</evidence>
<evidence type="ECO:0000256" key="8">
    <source>
        <dbReference type="SAM" id="MobiDB-lite"/>
    </source>
</evidence>
<evidence type="ECO:0000256" key="2">
    <source>
        <dbReference type="ARBA" id="ARBA00022553"/>
    </source>
</evidence>
<dbReference type="InterPro" id="IPR016039">
    <property type="entry name" value="Thiolase-like"/>
</dbReference>
<dbReference type="KEGG" id="afm:AFUA_1G17740"/>
<dbReference type="InterPro" id="IPR036736">
    <property type="entry name" value="ACP-like_sf"/>
</dbReference>
<dbReference type="SMART" id="SM00825">
    <property type="entry name" value="PKS_KS"/>
    <property type="match status" value="1"/>
</dbReference>
<dbReference type="EC" id="3.6.3.-" evidence="12"/>
<organism evidence="12 13">
    <name type="scientific">Aspergillus fumigatus (strain ATCC MYA-4609 / CBS 101355 / FGSC A1100 / Af293)</name>
    <name type="common">Neosartorya fumigata</name>
    <dbReference type="NCBI Taxonomy" id="330879"/>
    <lineage>
        <taxon>Eukaryota</taxon>
        <taxon>Fungi</taxon>
        <taxon>Dikarya</taxon>
        <taxon>Ascomycota</taxon>
        <taxon>Pezizomycotina</taxon>
        <taxon>Eurotiomycetes</taxon>
        <taxon>Eurotiomycetidae</taxon>
        <taxon>Eurotiales</taxon>
        <taxon>Aspergillaceae</taxon>
        <taxon>Aspergillus</taxon>
        <taxon>Aspergillus subgen. Fumigati</taxon>
    </lineage>
</organism>
<dbReference type="Gene3D" id="1.10.1200.10">
    <property type="entry name" value="ACP-like"/>
    <property type="match status" value="1"/>
</dbReference>
<dbReference type="GO" id="GO:0008168">
    <property type="term" value="F:methyltransferase activity"/>
    <property type="evidence" value="ECO:0007669"/>
    <property type="project" value="UniProtKB-KW"/>
</dbReference>
<keyword evidence="1" id="KW-0596">Phosphopantetheine</keyword>
<dbReference type="GO" id="GO:0044550">
    <property type="term" value="P:secondary metabolite biosynthetic process"/>
    <property type="evidence" value="ECO:0000318"/>
    <property type="project" value="GO_Central"/>
</dbReference>
<keyword evidence="6" id="KW-0511">Multifunctional enzyme</keyword>
<feature type="compositionally biased region" description="Basic and acidic residues" evidence="8">
    <location>
        <begin position="2303"/>
        <end position="2313"/>
    </location>
</feature>
<evidence type="ECO:0000313" key="13">
    <source>
        <dbReference type="Proteomes" id="UP000002530"/>
    </source>
</evidence>
<dbReference type="InterPro" id="IPR036291">
    <property type="entry name" value="NAD(P)-bd_dom_sf"/>
</dbReference>
<dbReference type="Gene3D" id="3.10.129.110">
    <property type="entry name" value="Polyketide synthase dehydratase"/>
    <property type="match status" value="1"/>
</dbReference>
<evidence type="ECO:0000259" key="9">
    <source>
        <dbReference type="PROSITE" id="PS50075"/>
    </source>
</evidence>
<dbReference type="InterPro" id="IPR006162">
    <property type="entry name" value="Ppantetheine_attach_site"/>
</dbReference>
<feature type="domain" description="Carrier" evidence="9">
    <location>
        <begin position="2217"/>
        <end position="2296"/>
    </location>
</feature>